<sequence length="216" mass="24088">MKCFLIIIVFVGIVFCDERSAVEDLAEWTLEEISRRESDDLSLERLVGYTQKKNYNSAKAGYVTRISMEMEADRRGGELVECQADVDVPEFSASMSIKRYGCKGAAYQRRSGETPCSPDEMNKVGNEAIKLMNQEVNEFNNEMGSLGMEEQPGLQSGEYSKPQVQTCSNVETADGVEYKLKMTAMQDSQTMNCDIVIIQAVGGSYQLNQNQCQGMS</sequence>
<dbReference type="KEGG" id="cin:100175468"/>
<dbReference type="GeneID" id="100175468"/>
<keyword evidence="3" id="KW-1185">Reference proteome</keyword>
<proteinExistence type="predicted"/>
<dbReference type="OMA" id="NQCQGMS"/>
<dbReference type="Proteomes" id="UP000008144">
    <property type="component" value="Unassembled WGS sequence"/>
</dbReference>
<evidence type="ECO:0000313" key="2">
    <source>
        <dbReference type="Ensembl" id="ENSCINP00000026113.2"/>
    </source>
</evidence>
<feature type="chain" id="PRO_5014090319" evidence="1">
    <location>
        <begin position="17"/>
        <end position="216"/>
    </location>
</feature>
<keyword evidence="1" id="KW-0732">Signal</keyword>
<evidence type="ECO:0000313" key="3">
    <source>
        <dbReference type="Proteomes" id="UP000008144"/>
    </source>
</evidence>
<reference evidence="2" key="3">
    <citation type="submission" date="2025-09" db="UniProtKB">
        <authorList>
            <consortium name="Ensembl"/>
        </authorList>
    </citation>
    <scope>IDENTIFICATION</scope>
</reference>
<dbReference type="Ensembl" id="ENSCINT00000026359.2">
    <property type="protein sequence ID" value="ENSCINP00000026113.2"/>
    <property type="gene ID" value="ENSCING00000014433.2"/>
</dbReference>
<reference evidence="3" key="1">
    <citation type="journal article" date="2002" name="Science">
        <title>The draft genome of Ciona intestinalis: insights into chordate and vertebrate origins.</title>
        <authorList>
            <person name="Dehal P."/>
            <person name="Satou Y."/>
            <person name="Campbell R.K."/>
            <person name="Chapman J."/>
            <person name="Degnan B."/>
            <person name="De Tomaso A."/>
            <person name="Davidson B."/>
            <person name="Di Gregorio A."/>
            <person name="Gelpke M."/>
            <person name="Goodstein D.M."/>
            <person name="Harafuji N."/>
            <person name="Hastings K.E."/>
            <person name="Ho I."/>
            <person name="Hotta K."/>
            <person name="Huang W."/>
            <person name="Kawashima T."/>
            <person name="Lemaire P."/>
            <person name="Martinez D."/>
            <person name="Meinertzhagen I.A."/>
            <person name="Necula S."/>
            <person name="Nonaka M."/>
            <person name="Putnam N."/>
            <person name="Rash S."/>
            <person name="Saiga H."/>
            <person name="Satake M."/>
            <person name="Terry A."/>
            <person name="Yamada L."/>
            <person name="Wang H.G."/>
            <person name="Awazu S."/>
            <person name="Azumi K."/>
            <person name="Boore J."/>
            <person name="Branno M."/>
            <person name="Chin-Bow S."/>
            <person name="DeSantis R."/>
            <person name="Doyle S."/>
            <person name="Francino P."/>
            <person name="Keys D.N."/>
            <person name="Haga S."/>
            <person name="Hayashi H."/>
            <person name="Hino K."/>
            <person name="Imai K.S."/>
            <person name="Inaba K."/>
            <person name="Kano S."/>
            <person name="Kobayashi K."/>
            <person name="Kobayashi M."/>
            <person name="Lee B.I."/>
            <person name="Makabe K.W."/>
            <person name="Manohar C."/>
            <person name="Matassi G."/>
            <person name="Medina M."/>
            <person name="Mochizuki Y."/>
            <person name="Mount S."/>
            <person name="Morishita T."/>
            <person name="Miura S."/>
            <person name="Nakayama A."/>
            <person name="Nishizaka S."/>
            <person name="Nomoto H."/>
            <person name="Ohta F."/>
            <person name="Oishi K."/>
            <person name="Rigoutsos I."/>
            <person name="Sano M."/>
            <person name="Sasaki A."/>
            <person name="Sasakura Y."/>
            <person name="Shoguchi E."/>
            <person name="Shin-i T."/>
            <person name="Spagnuolo A."/>
            <person name="Stainier D."/>
            <person name="Suzuki M.M."/>
            <person name="Tassy O."/>
            <person name="Takatori N."/>
            <person name="Tokuoka M."/>
            <person name="Yagi K."/>
            <person name="Yoshizaki F."/>
            <person name="Wada S."/>
            <person name="Zhang C."/>
            <person name="Hyatt P.D."/>
            <person name="Larimer F."/>
            <person name="Detter C."/>
            <person name="Doggett N."/>
            <person name="Glavina T."/>
            <person name="Hawkins T."/>
            <person name="Richardson P."/>
            <person name="Lucas S."/>
            <person name="Kohara Y."/>
            <person name="Levine M."/>
            <person name="Satoh N."/>
            <person name="Rokhsar D.S."/>
        </authorList>
    </citation>
    <scope>NUCLEOTIDE SEQUENCE [LARGE SCALE GENOMIC DNA]</scope>
</reference>
<dbReference type="InParanoid" id="F6YUJ1"/>
<reference evidence="2" key="2">
    <citation type="submission" date="2025-08" db="UniProtKB">
        <authorList>
            <consortium name="Ensembl"/>
        </authorList>
    </citation>
    <scope>IDENTIFICATION</scope>
</reference>
<name>F6YUJ1_CIOIN</name>
<accession>F6YUJ1</accession>
<feature type="signal peptide" evidence="1">
    <location>
        <begin position="1"/>
        <end position="16"/>
    </location>
</feature>
<dbReference type="HOGENOM" id="CLU_1271905_0_0_1"/>
<gene>
    <name evidence="2" type="primary">LOC100175468</name>
</gene>
<dbReference type="AlphaFoldDB" id="F6YUJ1"/>
<protein>
    <submittedName>
        <fullName evidence="2">Uncharacterized LOC100175468</fullName>
    </submittedName>
</protein>
<evidence type="ECO:0000256" key="1">
    <source>
        <dbReference type="SAM" id="SignalP"/>
    </source>
</evidence>
<organism evidence="2 3">
    <name type="scientific">Ciona intestinalis</name>
    <name type="common">Transparent sea squirt</name>
    <name type="synonym">Ascidia intestinalis</name>
    <dbReference type="NCBI Taxonomy" id="7719"/>
    <lineage>
        <taxon>Eukaryota</taxon>
        <taxon>Metazoa</taxon>
        <taxon>Chordata</taxon>
        <taxon>Tunicata</taxon>
        <taxon>Ascidiacea</taxon>
        <taxon>Phlebobranchia</taxon>
        <taxon>Cionidae</taxon>
        <taxon>Ciona</taxon>
    </lineage>
</organism>
<dbReference type="RefSeq" id="XP_002129266.1">
    <property type="nucleotide sequence ID" value="XM_002129230.5"/>
</dbReference>
<accession>A0A1W2WKL0</accession>